<dbReference type="AlphaFoldDB" id="A0A1H5G433"/>
<evidence type="ECO:0000313" key="8">
    <source>
        <dbReference type="EMBL" id="SEE10194.1"/>
    </source>
</evidence>
<protein>
    <submittedName>
        <fullName evidence="8">Na+-driven multidrug efflux pump</fullName>
    </submittedName>
</protein>
<feature type="transmembrane region" description="Helical" evidence="7">
    <location>
        <begin position="405"/>
        <end position="427"/>
    </location>
</feature>
<organism evidence="8 9">
    <name type="scientific">Bradyrhizobium erythrophlei</name>
    <dbReference type="NCBI Taxonomy" id="1437360"/>
    <lineage>
        <taxon>Bacteria</taxon>
        <taxon>Pseudomonadati</taxon>
        <taxon>Pseudomonadota</taxon>
        <taxon>Alphaproteobacteria</taxon>
        <taxon>Hyphomicrobiales</taxon>
        <taxon>Nitrobacteraceae</taxon>
        <taxon>Bradyrhizobium</taxon>
    </lineage>
</organism>
<keyword evidence="3" id="KW-1003">Cell membrane</keyword>
<keyword evidence="4 7" id="KW-0812">Transmembrane</keyword>
<feature type="transmembrane region" description="Helical" evidence="7">
    <location>
        <begin position="153"/>
        <end position="175"/>
    </location>
</feature>
<feature type="transmembrane region" description="Helical" evidence="7">
    <location>
        <begin position="30"/>
        <end position="54"/>
    </location>
</feature>
<feature type="transmembrane region" description="Helical" evidence="7">
    <location>
        <begin position="433"/>
        <end position="455"/>
    </location>
</feature>
<keyword evidence="2" id="KW-0813">Transport</keyword>
<feature type="transmembrane region" description="Helical" evidence="7">
    <location>
        <begin position="377"/>
        <end position="398"/>
    </location>
</feature>
<dbReference type="PIRSF" id="PIRSF006603">
    <property type="entry name" value="DinF"/>
    <property type="match status" value="1"/>
</dbReference>
<feature type="transmembrane region" description="Helical" evidence="7">
    <location>
        <begin position="336"/>
        <end position="357"/>
    </location>
</feature>
<accession>A0A1H5G433</accession>
<dbReference type="EMBL" id="FNTH01000001">
    <property type="protein sequence ID" value="SEE10194.1"/>
    <property type="molecule type" value="Genomic_DNA"/>
</dbReference>
<dbReference type="InterPro" id="IPR052031">
    <property type="entry name" value="Membrane_Transporter-Flippase"/>
</dbReference>
<dbReference type="GO" id="GO:0005886">
    <property type="term" value="C:plasma membrane"/>
    <property type="evidence" value="ECO:0007669"/>
    <property type="project" value="UniProtKB-SubCell"/>
</dbReference>
<evidence type="ECO:0000256" key="2">
    <source>
        <dbReference type="ARBA" id="ARBA00022448"/>
    </source>
</evidence>
<reference evidence="8 9" key="1">
    <citation type="submission" date="2016-10" db="EMBL/GenBank/DDBJ databases">
        <authorList>
            <person name="de Groot N.N."/>
        </authorList>
    </citation>
    <scope>NUCLEOTIDE SEQUENCE [LARGE SCALE GENOMIC DNA]</scope>
    <source>
        <strain evidence="8 9">MT12</strain>
    </source>
</reference>
<dbReference type="OrthoDB" id="9806302at2"/>
<sequence length="469" mass="49019">MNIAASEKPAEATAGIELSPKMRQLLKDPIVPTLLHMAWPNILIMLAQASTGLIETFWVARLGTDALAGMALVFPIVMMVQMMANGAMGGGISSAIARALGAGRRGEADAFVLHAMVINVMLGLGISFVMLALGRSVYRALGGAGGELEAALIYSNVVFGGNVLLWLMSGLAAVIRGTGNMIVPAAVICAGVIFLVPVSPLLIFGFGPIPALGIAGGGVALLLFYTAGSAVLAWYILSGRNPARFRWCRLRWPLFRDILRVGAISGIQSVQTNFTIAFATALVAGTDDVNAIVGFGTGVRLEYLLMPVVLGIGTPLVSLVGTNIGAGQQQRALRIALTGGALAFALTEIIGLAAAIWPERWLALFSAEPGMIMVGSAYLRIVGPAYGFFGLGLSLYLASQGAGRLFWPLFYGLVRVFIAVVGGWGALRLTGSLNWMFAALALGLVVYGVAVAAAIRSGAWFRSSRVDAH</sequence>
<feature type="transmembrane region" description="Helical" evidence="7">
    <location>
        <begin position="258"/>
        <end position="284"/>
    </location>
</feature>
<proteinExistence type="predicted"/>
<dbReference type="CDD" id="cd13148">
    <property type="entry name" value="MATE_like_3"/>
    <property type="match status" value="1"/>
</dbReference>
<evidence type="ECO:0000256" key="1">
    <source>
        <dbReference type="ARBA" id="ARBA00004429"/>
    </source>
</evidence>
<comment type="subcellular location">
    <subcellularLocation>
        <location evidence="1">Cell inner membrane</location>
        <topology evidence="1">Multi-pass membrane protein</topology>
    </subcellularLocation>
</comment>
<feature type="transmembrane region" description="Helical" evidence="7">
    <location>
        <begin position="66"/>
        <end position="89"/>
    </location>
</feature>
<dbReference type="RefSeq" id="WP_092124216.1">
    <property type="nucleotide sequence ID" value="NZ_FNTH01000001.1"/>
</dbReference>
<evidence type="ECO:0000256" key="3">
    <source>
        <dbReference type="ARBA" id="ARBA00022475"/>
    </source>
</evidence>
<keyword evidence="5 7" id="KW-1133">Transmembrane helix</keyword>
<evidence type="ECO:0000256" key="5">
    <source>
        <dbReference type="ARBA" id="ARBA00022989"/>
    </source>
</evidence>
<dbReference type="InterPro" id="IPR048279">
    <property type="entry name" value="MdtK-like"/>
</dbReference>
<dbReference type="GO" id="GO:0015297">
    <property type="term" value="F:antiporter activity"/>
    <property type="evidence" value="ECO:0007669"/>
    <property type="project" value="InterPro"/>
</dbReference>
<keyword evidence="6 7" id="KW-0472">Membrane</keyword>
<evidence type="ECO:0000256" key="4">
    <source>
        <dbReference type="ARBA" id="ARBA00022692"/>
    </source>
</evidence>
<gene>
    <name evidence="8" type="ORF">SAMN05444164_6908</name>
</gene>
<dbReference type="PANTHER" id="PTHR43549">
    <property type="entry name" value="MULTIDRUG RESISTANCE PROTEIN YPNP-RELATED"/>
    <property type="match status" value="1"/>
</dbReference>
<evidence type="ECO:0000256" key="7">
    <source>
        <dbReference type="SAM" id="Phobius"/>
    </source>
</evidence>
<feature type="transmembrane region" description="Helical" evidence="7">
    <location>
        <begin position="182"/>
        <end position="206"/>
    </location>
</feature>
<feature type="transmembrane region" description="Helical" evidence="7">
    <location>
        <begin position="212"/>
        <end position="237"/>
    </location>
</feature>
<dbReference type="Pfam" id="PF01554">
    <property type="entry name" value="MatE"/>
    <property type="match status" value="2"/>
</dbReference>
<feature type="transmembrane region" description="Helical" evidence="7">
    <location>
        <begin position="304"/>
        <end position="324"/>
    </location>
</feature>
<dbReference type="PANTHER" id="PTHR43549:SF3">
    <property type="entry name" value="MULTIDRUG RESISTANCE PROTEIN YPNP-RELATED"/>
    <property type="match status" value="1"/>
</dbReference>
<dbReference type="GO" id="GO:0042910">
    <property type="term" value="F:xenobiotic transmembrane transporter activity"/>
    <property type="evidence" value="ECO:0007669"/>
    <property type="project" value="InterPro"/>
</dbReference>
<feature type="transmembrane region" description="Helical" evidence="7">
    <location>
        <begin position="110"/>
        <end position="133"/>
    </location>
</feature>
<dbReference type="InterPro" id="IPR002528">
    <property type="entry name" value="MATE_fam"/>
</dbReference>
<evidence type="ECO:0000256" key="6">
    <source>
        <dbReference type="ARBA" id="ARBA00023136"/>
    </source>
</evidence>
<name>A0A1H5G433_9BRAD</name>
<evidence type="ECO:0000313" key="9">
    <source>
        <dbReference type="Proteomes" id="UP000198992"/>
    </source>
</evidence>
<dbReference type="Proteomes" id="UP000198992">
    <property type="component" value="Unassembled WGS sequence"/>
</dbReference>